<name>A0A5J5IB71_9BACT</name>
<dbReference type="Proteomes" id="UP000326903">
    <property type="component" value="Unassembled WGS sequence"/>
</dbReference>
<accession>A0A5J5IB71</accession>
<dbReference type="RefSeq" id="WP_150416740.1">
    <property type="nucleotide sequence ID" value="NZ_VYQF01000010.1"/>
</dbReference>
<evidence type="ECO:0000313" key="2">
    <source>
        <dbReference type="Proteomes" id="UP000326903"/>
    </source>
</evidence>
<dbReference type="EMBL" id="VYQF01000010">
    <property type="protein sequence ID" value="KAA9035913.1"/>
    <property type="molecule type" value="Genomic_DNA"/>
</dbReference>
<sequence>MPKLTFLITSKSPRPLFKRNALKEILNGNVTEENYALLEDDWTIDKRCSDALKYWQLAGDARYNRLLIVLYI</sequence>
<gene>
    <name evidence="1" type="ORF">FW778_20405</name>
</gene>
<reference evidence="1 2" key="1">
    <citation type="submission" date="2019-09" db="EMBL/GenBank/DDBJ databases">
        <title>Draft genome sequence of Ginsengibacter sp. BR5-29.</title>
        <authorList>
            <person name="Im W.-T."/>
        </authorList>
    </citation>
    <scope>NUCLEOTIDE SEQUENCE [LARGE SCALE GENOMIC DNA]</scope>
    <source>
        <strain evidence="1 2">BR5-29</strain>
    </source>
</reference>
<proteinExistence type="predicted"/>
<protein>
    <submittedName>
        <fullName evidence="1">Uncharacterized protein</fullName>
    </submittedName>
</protein>
<dbReference type="AlphaFoldDB" id="A0A5J5IB71"/>
<evidence type="ECO:0000313" key="1">
    <source>
        <dbReference type="EMBL" id="KAA9035913.1"/>
    </source>
</evidence>
<keyword evidence="2" id="KW-1185">Reference proteome</keyword>
<organism evidence="1 2">
    <name type="scientific">Ginsengibacter hankyongi</name>
    <dbReference type="NCBI Taxonomy" id="2607284"/>
    <lineage>
        <taxon>Bacteria</taxon>
        <taxon>Pseudomonadati</taxon>
        <taxon>Bacteroidota</taxon>
        <taxon>Chitinophagia</taxon>
        <taxon>Chitinophagales</taxon>
        <taxon>Chitinophagaceae</taxon>
        <taxon>Ginsengibacter</taxon>
    </lineage>
</organism>
<comment type="caution">
    <text evidence="1">The sequence shown here is derived from an EMBL/GenBank/DDBJ whole genome shotgun (WGS) entry which is preliminary data.</text>
</comment>